<keyword evidence="2" id="KW-1003">Cell membrane</keyword>
<feature type="non-terminal residue" evidence="7">
    <location>
        <position position="1"/>
    </location>
</feature>
<comment type="caution">
    <text evidence="7">The sequence shown here is derived from an EMBL/GenBank/DDBJ whole genome shotgun (WGS) entry which is preliminary data.</text>
</comment>
<dbReference type="AlphaFoldDB" id="A0A955LW08"/>
<evidence type="ECO:0000256" key="1">
    <source>
        <dbReference type="ARBA" id="ARBA00007381"/>
    </source>
</evidence>
<dbReference type="GO" id="GO:0032153">
    <property type="term" value="C:cell division site"/>
    <property type="evidence" value="ECO:0007669"/>
    <property type="project" value="TreeGrafter"/>
</dbReference>
<keyword evidence="3 7" id="KW-0132">Cell division</keyword>
<evidence type="ECO:0000313" key="7">
    <source>
        <dbReference type="EMBL" id="MCA9397789.1"/>
    </source>
</evidence>
<feature type="domain" description="SHS2" evidence="6">
    <location>
        <begin position="1"/>
        <end position="183"/>
    </location>
</feature>
<evidence type="ECO:0000259" key="6">
    <source>
        <dbReference type="SMART" id="SM00842"/>
    </source>
</evidence>
<dbReference type="InterPro" id="IPR018181">
    <property type="entry name" value="Heat_shock_70_CS"/>
</dbReference>
<dbReference type="Pfam" id="PF14450">
    <property type="entry name" value="FtsA"/>
    <property type="match status" value="1"/>
</dbReference>
<dbReference type="InterPro" id="IPR020823">
    <property type="entry name" value="Cell_div_FtsA"/>
</dbReference>
<dbReference type="PANTHER" id="PTHR32432:SF4">
    <property type="entry name" value="CELL DIVISION PROTEIN FTSA"/>
    <property type="match status" value="1"/>
</dbReference>
<comment type="similarity">
    <text evidence="1">Belongs to the heat shock protein 70 family.</text>
</comment>
<evidence type="ECO:0000256" key="2">
    <source>
        <dbReference type="ARBA" id="ARBA00022475"/>
    </source>
</evidence>
<dbReference type="PANTHER" id="PTHR32432">
    <property type="entry name" value="CELL DIVISION PROTEIN FTSA-RELATED"/>
    <property type="match status" value="1"/>
</dbReference>
<proteinExistence type="inferred from homology"/>
<gene>
    <name evidence="7" type="primary">ftsA</name>
    <name evidence="7" type="ORF">KC573_03085</name>
</gene>
<sequence length="410" mass="42891">VGSSKISTIIAQVDEGQVHIIGEHTVPTKGIKKGVVVDIDEAVEAIEASLEGAERMAGVAVTEALVLVDGQHISSVNSQGVVAVSSPEGEISQQDVDRVIEAARAISIPGSREIVDVITRSFTVDSQVGVQDPVGMSGVRLQVDTHIVHGAVTSMRNLVKCVHQVGVDVSGLVFEGFASAEAVLTPTERELGVALIDIGGGTTDITLIVEGSPAYSSVLPIGGKNMTNDLAIGLRVGLDDAERIKVFVSNYNPPAVAGQKKQDNDEIDISELGIENLQKVDKRFIRDGILRPRLEEIFEQVDHEIQKSGYANVMPAGSVITGGAASTIGLAEVARRTMRGSDVRVGDPIGVSGLIDEVSTPAYAATIGNIVYGSKTLSTKAGKSMSLGNKLGGAKDIMNKIISLGKSFLP</sequence>
<dbReference type="PIRSF" id="PIRSF003101">
    <property type="entry name" value="FtsA"/>
    <property type="match status" value="1"/>
</dbReference>
<keyword evidence="5" id="KW-0131">Cell cycle</keyword>
<reference evidence="7" key="1">
    <citation type="submission" date="2020-04" db="EMBL/GenBank/DDBJ databases">
        <authorList>
            <person name="Zhang T."/>
        </authorList>
    </citation>
    <scope>NUCLEOTIDE SEQUENCE</scope>
    <source>
        <strain evidence="7">HKST-UBA02</strain>
    </source>
</reference>
<dbReference type="Pfam" id="PF02491">
    <property type="entry name" value="SHS2_FTSA"/>
    <property type="match status" value="1"/>
</dbReference>
<dbReference type="InterPro" id="IPR050696">
    <property type="entry name" value="FtsA/MreB"/>
</dbReference>
<evidence type="ECO:0000256" key="5">
    <source>
        <dbReference type="ARBA" id="ARBA00023306"/>
    </source>
</evidence>
<dbReference type="Gene3D" id="3.30.1490.110">
    <property type="match status" value="1"/>
</dbReference>
<reference evidence="7" key="2">
    <citation type="journal article" date="2021" name="Microbiome">
        <title>Successional dynamics and alternative stable states in a saline activated sludge microbial community over 9 years.</title>
        <authorList>
            <person name="Wang Y."/>
            <person name="Ye J."/>
            <person name="Ju F."/>
            <person name="Liu L."/>
            <person name="Boyd J.A."/>
            <person name="Deng Y."/>
            <person name="Parks D.H."/>
            <person name="Jiang X."/>
            <person name="Yin X."/>
            <person name="Woodcroft B.J."/>
            <person name="Tyson G.W."/>
            <person name="Hugenholtz P."/>
            <person name="Polz M.F."/>
            <person name="Zhang T."/>
        </authorList>
    </citation>
    <scope>NUCLEOTIDE SEQUENCE</scope>
    <source>
        <strain evidence="7">HKST-UBA02</strain>
    </source>
</reference>
<dbReference type="SUPFAM" id="SSF53067">
    <property type="entry name" value="Actin-like ATPase domain"/>
    <property type="match status" value="2"/>
</dbReference>
<dbReference type="InterPro" id="IPR043129">
    <property type="entry name" value="ATPase_NBD"/>
</dbReference>
<accession>A0A955LW08</accession>
<dbReference type="GO" id="GO:0009898">
    <property type="term" value="C:cytoplasmic side of plasma membrane"/>
    <property type="evidence" value="ECO:0007669"/>
    <property type="project" value="TreeGrafter"/>
</dbReference>
<name>A0A955LW08_UNCKA</name>
<dbReference type="Proteomes" id="UP000699691">
    <property type="component" value="Unassembled WGS sequence"/>
</dbReference>
<dbReference type="PROSITE" id="PS00329">
    <property type="entry name" value="HSP70_2"/>
    <property type="match status" value="1"/>
</dbReference>
<organism evidence="7 8">
    <name type="scientific">candidate division WWE3 bacterium</name>
    <dbReference type="NCBI Taxonomy" id="2053526"/>
    <lineage>
        <taxon>Bacteria</taxon>
        <taxon>Katanobacteria</taxon>
    </lineage>
</organism>
<keyword evidence="4" id="KW-0472">Membrane</keyword>
<evidence type="ECO:0000313" key="8">
    <source>
        <dbReference type="Proteomes" id="UP000699691"/>
    </source>
</evidence>
<dbReference type="EMBL" id="JAGQKY010000143">
    <property type="protein sequence ID" value="MCA9397789.1"/>
    <property type="molecule type" value="Genomic_DNA"/>
</dbReference>
<dbReference type="InterPro" id="IPR003494">
    <property type="entry name" value="SHS2_FtsA"/>
</dbReference>
<dbReference type="CDD" id="cd24048">
    <property type="entry name" value="ASKHA_NBD_FtsA"/>
    <property type="match status" value="1"/>
</dbReference>
<dbReference type="SMART" id="SM00842">
    <property type="entry name" value="FtsA"/>
    <property type="match status" value="1"/>
</dbReference>
<dbReference type="NCBIfam" id="TIGR01174">
    <property type="entry name" value="ftsA"/>
    <property type="match status" value="1"/>
</dbReference>
<dbReference type="HAMAP" id="MF_02033">
    <property type="entry name" value="FtsA"/>
    <property type="match status" value="1"/>
</dbReference>
<dbReference type="Gene3D" id="3.30.420.40">
    <property type="match status" value="1"/>
</dbReference>
<evidence type="ECO:0000256" key="3">
    <source>
        <dbReference type="ARBA" id="ARBA00022618"/>
    </source>
</evidence>
<protein>
    <submittedName>
        <fullName evidence="7">Cell division protein FtsA</fullName>
    </submittedName>
</protein>
<dbReference type="GO" id="GO:0051301">
    <property type="term" value="P:cell division"/>
    <property type="evidence" value="ECO:0007669"/>
    <property type="project" value="UniProtKB-KW"/>
</dbReference>
<evidence type="ECO:0000256" key="4">
    <source>
        <dbReference type="ARBA" id="ARBA00023136"/>
    </source>
</evidence>